<dbReference type="Gene3D" id="1.20.1290.10">
    <property type="entry name" value="AhpD-like"/>
    <property type="match status" value="1"/>
</dbReference>
<dbReference type="GO" id="GO:0051920">
    <property type="term" value="F:peroxiredoxin activity"/>
    <property type="evidence" value="ECO:0007669"/>
    <property type="project" value="InterPro"/>
</dbReference>
<protein>
    <submittedName>
        <fullName evidence="2">Carboxymuconolactone decarboxylase family protein</fullName>
    </submittedName>
</protein>
<dbReference type="RefSeq" id="WP_157484018.1">
    <property type="nucleotide sequence ID" value="NZ_WOWP01000053.1"/>
</dbReference>
<sequence>MEKRINIQTLEPQAFNAMLGLEGYLSKVAISKTIKELIKIRSSQINNCAFCINMHTKDALANGETQQRIFLLSAWREAPNLYTLQEQVVLEMTEEITLIHHQGLSTETYQKALKHFTENEIAQLIMIIVTINGWNRIALSTHLPVED</sequence>
<feature type="domain" description="Carboxymuconolactone decarboxylase-like" evidence="1">
    <location>
        <begin position="12"/>
        <end position="83"/>
    </location>
</feature>
<dbReference type="NCBIfam" id="TIGR00778">
    <property type="entry name" value="ahpD_dom"/>
    <property type="match status" value="1"/>
</dbReference>
<reference evidence="2 3" key="1">
    <citation type="submission" date="2019-12" db="EMBL/GenBank/DDBJ databases">
        <authorList>
            <person name="Sun J.-Q."/>
        </authorList>
    </citation>
    <scope>NUCLEOTIDE SEQUENCE [LARGE SCALE GENOMIC DNA]</scope>
    <source>
        <strain evidence="2 3">JCM 17928</strain>
    </source>
</reference>
<gene>
    <name evidence="2" type="ORF">GN157_13365</name>
</gene>
<dbReference type="OrthoDB" id="9801997at2"/>
<comment type="caution">
    <text evidence="2">The sequence shown here is derived from an EMBL/GenBank/DDBJ whole genome shotgun (WGS) entry which is preliminary data.</text>
</comment>
<evidence type="ECO:0000313" key="2">
    <source>
        <dbReference type="EMBL" id="MUV04700.1"/>
    </source>
</evidence>
<proteinExistence type="predicted"/>
<keyword evidence="3" id="KW-1185">Reference proteome</keyword>
<dbReference type="InterPro" id="IPR029032">
    <property type="entry name" value="AhpD-like"/>
</dbReference>
<dbReference type="PANTHER" id="PTHR34846:SF10">
    <property type="entry name" value="CYTOPLASMIC PROTEIN"/>
    <property type="match status" value="1"/>
</dbReference>
<dbReference type="PANTHER" id="PTHR34846">
    <property type="entry name" value="4-CARBOXYMUCONOLACTONE DECARBOXYLASE FAMILY PROTEIN (AFU_ORTHOLOGUE AFUA_6G11590)"/>
    <property type="match status" value="1"/>
</dbReference>
<organism evidence="2 3">
    <name type="scientific">Flavobacterium rakeshii</name>
    <dbReference type="NCBI Taxonomy" id="1038845"/>
    <lineage>
        <taxon>Bacteria</taxon>
        <taxon>Pseudomonadati</taxon>
        <taxon>Bacteroidota</taxon>
        <taxon>Flavobacteriia</taxon>
        <taxon>Flavobacteriales</taxon>
        <taxon>Flavobacteriaceae</taxon>
        <taxon>Flavobacterium</taxon>
    </lineage>
</organism>
<dbReference type="InterPro" id="IPR004675">
    <property type="entry name" value="AhpD_core"/>
</dbReference>
<dbReference type="EMBL" id="WOWP01000053">
    <property type="protein sequence ID" value="MUV04700.1"/>
    <property type="molecule type" value="Genomic_DNA"/>
</dbReference>
<evidence type="ECO:0000313" key="3">
    <source>
        <dbReference type="Proteomes" id="UP000433945"/>
    </source>
</evidence>
<dbReference type="SUPFAM" id="SSF69118">
    <property type="entry name" value="AhpD-like"/>
    <property type="match status" value="1"/>
</dbReference>
<dbReference type="Proteomes" id="UP000433945">
    <property type="component" value="Unassembled WGS sequence"/>
</dbReference>
<dbReference type="InterPro" id="IPR003779">
    <property type="entry name" value="CMD-like"/>
</dbReference>
<evidence type="ECO:0000259" key="1">
    <source>
        <dbReference type="Pfam" id="PF02627"/>
    </source>
</evidence>
<accession>A0A6N8HG90</accession>
<name>A0A6N8HG90_9FLAO</name>
<dbReference type="AlphaFoldDB" id="A0A6N8HG90"/>
<dbReference type="Pfam" id="PF02627">
    <property type="entry name" value="CMD"/>
    <property type="match status" value="1"/>
</dbReference>